<feature type="transmembrane region" description="Helical" evidence="1">
    <location>
        <begin position="74"/>
        <end position="92"/>
    </location>
</feature>
<name>A0ABT4IH20_9EURY</name>
<evidence type="ECO:0000256" key="1">
    <source>
        <dbReference type="SAM" id="Phobius"/>
    </source>
</evidence>
<keyword evidence="3" id="KW-1185">Reference proteome</keyword>
<feature type="transmembrane region" description="Helical" evidence="1">
    <location>
        <begin position="131"/>
        <end position="151"/>
    </location>
</feature>
<protein>
    <submittedName>
        <fullName evidence="2">DUF308 domain-containing protein</fullName>
    </submittedName>
</protein>
<dbReference type="InterPro" id="IPR052712">
    <property type="entry name" value="Acid_resist_chaperone_HdeD"/>
</dbReference>
<keyword evidence="1" id="KW-0812">Transmembrane</keyword>
<accession>A0ABT4IH20</accession>
<dbReference type="InterPro" id="IPR005325">
    <property type="entry name" value="DUF308_memb"/>
</dbReference>
<keyword evidence="1" id="KW-1133">Transmembrane helix</keyword>
<dbReference type="RefSeq" id="WP_268925053.1">
    <property type="nucleotide sequence ID" value="NZ_JAPTGB010000012.1"/>
</dbReference>
<dbReference type="Pfam" id="PF03729">
    <property type="entry name" value="DUF308"/>
    <property type="match status" value="2"/>
</dbReference>
<feature type="transmembrane region" description="Helical" evidence="1">
    <location>
        <begin position="98"/>
        <end position="119"/>
    </location>
</feature>
<evidence type="ECO:0000313" key="2">
    <source>
        <dbReference type="EMBL" id="MCZ0860851.1"/>
    </source>
</evidence>
<sequence>MNNIVILEQTLLPDAWKPLLLKGIVLLVLGIFCLAFPFAALNVGAYLIAVLLLFVSIAALFSGFAAFGEPKATWWMILLGIIGIIIALASFIHPEGMIWIATVFIGIVALLSGVTDVISAFSRGLSAGQRILMLILGIIGIIIGLFFLLFPEEGAPVLTLVLGILLAIAGIVSLIQGYVYKKEFATLVE</sequence>
<organism evidence="2 3">
    <name type="scientific">Methanocorpusculum petauri</name>
    <dbReference type="NCBI Taxonomy" id="3002863"/>
    <lineage>
        <taxon>Archaea</taxon>
        <taxon>Methanobacteriati</taxon>
        <taxon>Methanobacteriota</taxon>
        <taxon>Stenosarchaea group</taxon>
        <taxon>Methanomicrobia</taxon>
        <taxon>Methanomicrobiales</taxon>
        <taxon>Methanocorpusculaceae</taxon>
        <taxon>Methanocorpusculum</taxon>
    </lineage>
</organism>
<proteinExistence type="predicted"/>
<feature type="transmembrane region" description="Helical" evidence="1">
    <location>
        <begin position="19"/>
        <end position="39"/>
    </location>
</feature>
<comment type="caution">
    <text evidence="2">The sequence shown here is derived from an EMBL/GenBank/DDBJ whole genome shotgun (WGS) entry which is preliminary data.</text>
</comment>
<dbReference type="Proteomes" id="UP001141422">
    <property type="component" value="Unassembled WGS sequence"/>
</dbReference>
<dbReference type="EMBL" id="JAPTGB010000012">
    <property type="protein sequence ID" value="MCZ0860851.1"/>
    <property type="molecule type" value="Genomic_DNA"/>
</dbReference>
<gene>
    <name evidence="2" type="ORF">O0S10_06360</name>
</gene>
<feature type="transmembrane region" description="Helical" evidence="1">
    <location>
        <begin position="45"/>
        <end position="67"/>
    </location>
</feature>
<evidence type="ECO:0000313" key="3">
    <source>
        <dbReference type="Proteomes" id="UP001141422"/>
    </source>
</evidence>
<dbReference type="PANTHER" id="PTHR34989">
    <property type="entry name" value="PROTEIN HDED"/>
    <property type="match status" value="1"/>
</dbReference>
<feature type="transmembrane region" description="Helical" evidence="1">
    <location>
        <begin position="157"/>
        <end position="180"/>
    </location>
</feature>
<dbReference type="PANTHER" id="PTHR34989:SF1">
    <property type="entry name" value="PROTEIN HDED"/>
    <property type="match status" value="1"/>
</dbReference>
<reference evidence="2" key="1">
    <citation type="submission" date="2022-12" db="EMBL/GenBank/DDBJ databases">
        <title>Isolation and characterisation of novel Methanocorpusculum spp. from native Australian herbivores indicates the genus is ancestrally host-associated.</title>
        <authorList>
            <person name="Volmer J.G."/>
            <person name="Soo R.M."/>
            <person name="Evans P.N."/>
            <person name="Hoedt E.C."/>
            <person name="Astorga Alsina A.L."/>
            <person name="Woodcroft B.J."/>
            <person name="Tyson G.W."/>
            <person name="Hugenholtz P."/>
            <person name="Morrison M."/>
        </authorList>
    </citation>
    <scope>NUCLEOTIDE SEQUENCE</scope>
    <source>
        <strain evidence="2">MG</strain>
    </source>
</reference>
<keyword evidence="1" id="KW-0472">Membrane</keyword>